<accession>A0ACC0WPV0</accession>
<gene>
    <name evidence="1" type="ORF">PsorP6_000537</name>
</gene>
<name>A0ACC0WPV0_9STRA</name>
<dbReference type="Proteomes" id="UP001163321">
    <property type="component" value="Chromosome 1"/>
</dbReference>
<sequence>MFGFNVNKLKPNLKMAVHRIAISKTRNRTLTQRREVARLLADGKEEKARIRKESFEITYDGRLRYPGADVQAARRASGSFDGCLDDIRSTDANFVFQS</sequence>
<protein>
    <submittedName>
        <fullName evidence="1">Uncharacterized protein</fullName>
    </submittedName>
</protein>
<reference evidence="1 2" key="1">
    <citation type="journal article" date="2022" name="bioRxiv">
        <title>The genome of the oomycete Peronosclerospora sorghi, a cosmopolitan pathogen of maize and sorghum, is inflated with dispersed pseudogenes.</title>
        <authorList>
            <person name="Fletcher K."/>
            <person name="Martin F."/>
            <person name="Isakeit T."/>
            <person name="Cavanaugh K."/>
            <person name="Magill C."/>
            <person name="Michelmore R."/>
        </authorList>
    </citation>
    <scope>NUCLEOTIDE SEQUENCE [LARGE SCALE GENOMIC DNA]</scope>
    <source>
        <strain evidence="1">P6</strain>
    </source>
</reference>
<dbReference type="EMBL" id="CM047580">
    <property type="protein sequence ID" value="KAI9920767.1"/>
    <property type="molecule type" value="Genomic_DNA"/>
</dbReference>
<keyword evidence="2" id="KW-1185">Reference proteome</keyword>
<organism evidence="1 2">
    <name type="scientific">Peronosclerospora sorghi</name>
    <dbReference type="NCBI Taxonomy" id="230839"/>
    <lineage>
        <taxon>Eukaryota</taxon>
        <taxon>Sar</taxon>
        <taxon>Stramenopiles</taxon>
        <taxon>Oomycota</taxon>
        <taxon>Peronosporomycetes</taxon>
        <taxon>Peronosporales</taxon>
        <taxon>Peronosporaceae</taxon>
        <taxon>Peronosclerospora</taxon>
    </lineage>
</organism>
<evidence type="ECO:0000313" key="1">
    <source>
        <dbReference type="EMBL" id="KAI9920767.1"/>
    </source>
</evidence>
<comment type="caution">
    <text evidence="1">The sequence shown here is derived from an EMBL/GenBank/DDBJ whole genome shotgun (WGS) entry which is preliminary data.</text>
</comment>
<evidence type="ECO:0000313" key="2">
    <source>
        <dbReference type="Proteomes" id="UP001163321"/>
    </source>
</evidence>
<proteinExistence type="predicted"/>